<name>A0A8K0GGN4_IGNLU</name>
<proteinExistence type="inferred from homology"/>
<dbReference type="FunFam" id="1.25.40.10:FF:000478">
    <property type="entry name" value="GG16802"/>
    <property type="match status" value="1"/>
</dbReference>
<sequence length="289" mass="33664">MEMDNLKQLNWSEARDLLRTWRDNNERKSEEVLYFWKSLLEYNLNKLGSEKFVVLEQVCIAALDCYNIPVVDFCIKQLSNEFPNSLRVKKYYAMRLEAQERYDDALKVLDSLIKKDETNNAPRKRKIAILKAQGRNVEAIKELTDYLKIFMADTEGWQELSELYIAEQDFNKAAFCVEELILHNPHNHLLHQRYAEIRYTQGGFDNIELARAYYCQALKLNPSNLRALYGVYLSSSNIAASAKCTAQKKKEAVKLAEWAVSEIKKRYLAAKEDQKDTNLEDRLSALQIS</sequence>
<comment type="function">
    <text evidence="4">Part of the endoplasmic reticulum membrane protein complex (EMC) that enables the energy-independent insertion into endoplasmic reticulum membranes of newly synthesized membrane proteins.</text>
</comment>
<dbReference type="Pfam" id="PF22890">
    <property type="entry name" value="TPR_EMC2"/>
    <property type="match status" value="1"/>
</dbReference>
<comment type="subcellular location">
    <subcellularLocation>
        <location evidence="4">Endoplasmic reticulum membrane</location>
        <topology evidence="4">Peripheral membrane protein</topology>
        <orientation evidence="4">Cytoplasmic side</orientation>
    </subcellularLocation>
</comment>
<evidence type="ECO:0000313" key="7">
    <source>
        <dbReference type="Proteomes" id="UP000801492"/>
    </source>
</evidence>
<accession>A0A8K0GGN4</accession>
<keyword evidence="4" id="KW-0256">Endoplasmic reticulum</keyword>
<evidence type="ECO:0000259" key="5">
    <source>
        <dbReference type="Pfam" id="PF22890"/>
    </source>
</evidence>
<dbReference type="InterPro" id="IPR011990">
    <property type="entry name" value="TPR-like_helical_dom_sf"/>
</dbReference>
<dbReference type="PANTHER" id="PTHR12760">
    <property type="entry name" value="TETRATRICOPEPTIDE REPEAT PROTEIN"/>
    <property type="match status" value="1"/>
</dbReference>
<organism evidence="6 7">
    <name type="scientific">Ignelater luminosus</name>
    <name type="common">Cucubano</name>
    <name type="synonym">Pyrophorus luminosus</name>
    <dbReference type="NCBI Taxonomy" id="2038154"/>
    <lineage>
        <taxon>Eukaryota</taxon>
        <taxon>Metazoa</taxon>
        <taxon>Ecdysozoa</taxon>
        <taxon>Arthropoda</taxon>
        <taxon>Hexapoda</taxon>
        <taxon>Insecta</taxon>
        <taxon>Pterygota</taxon>
        <taxon>Neoptera</taxon>
        <taxon>Endopterygota</taxon>
        <taxon>Coleoptera</taxon>
        <taxon>Polyphaga</taxon>
        <taxon>Elateriformia</taxon>
        <taxon>Elateroidea</taxon>
        <taxon>Elateridae</taxon>
        <taxon>Agrypninae</taxon>
        <taxon>Pyrophorini</taxon>
        <taxon>Ignelater</taxon>
    </lineage>
</organism>
<dbReference type="GO" id="GO:0072546">
    <property type="term" value="C:EMC complex"/>
    <property type="evidence" value="ECO:0007669"/>
    <property type="project" value="UniProtKB-UniRule"/>
</dbReference>
<keyword evidence="2" id="KW-0677">Repeat</keyword>
<comment type="caution">
    <text evidence="6">The sequence shown here is derived from an EMBL/GenBank/DDBJ whole genome shotgun (WGS) entry which is preliminary data.</text>
</comment>
<keyword evidence="4" id="KW-0472">Membrane</keyword>
<protein>
    <recommendedName>
        <fullName evidence="4">ER membrane protein complex subunit 2</fullName>
    </recommendedName>
</protein>
<reference evidence="6" key="1">
    <citation type="submission" date="2019-08" db="EMBL/GenBank/DDBJ databases">
        <title>The genome of the North American firefly Photinus pyralis.</title>
        <authorList>
            <consortium name="Photinus pyralis genome working group"/>
            <person name="Fallon T.R."/>
            <person name="Sander Lower S.E."/>
            <person name="Weng J.-K."/>
        </authorList>
    </citation>
    <scope>NUCLEOTIDE SEQUENCE</scope>
    <source>
        <strain evidence="6">TRF0915ILg1</strain>
        <tissue evidence="6">Whole body</tissue>
    </source>
</reference>
<dbReference type="AlphaFoldDB" id="A0A8K0GGN4"/>
<dbReference type="Gene3D" id="1.25.40.10">
    <property type="entry name" value="Tetratricopeptide repeat domain"/>
    <property type="match status" value="1"/>
</dbReference>
<evidence type="ECO:0000256" key="2">
    <source>
        <dbReference type="ARBA" id="ARBA00022737"/>
    </source>
</evidence>
<evidence type="ECO:0000256" key="1">
    <source>
        <dbReference type="ARBA" id="ARBA00010361"/>
    </source>
</evidence>
<evidence type="ECO:0000256" key="3">
    <source>
        <dbReference type="ARBA" id="ARBA00022803"/>
    </source>
</evidence>
<evidence type="ECO:0000256" key="4">
    <source>
        <dbReference type="RuleBase" id="RU367091"/>
    </source>
</evidence>
<feature type="domain" description="EMC2 TPR-like" evidence="5">
    <location>
        <begin position="90"/>
        <end position="198"/>
    </location>
</feature>
<dbReference type="EMBL" id="VTPC01000892">
    <property type="protein sequence ID" value="KAF2903945.1"/>
    <property type="molecule type" value="Genomic_DNA"/>
</dbReference>
<keyword evidence="3" id="KW-0802">TPR repeat</keyword>
<dbReference type="SUPFAM" id="SSF48452">
    <property type="entry name" value="TPR-like"/>
    <property type="match status" value="1"/>
</dbReference>
<comment type="subunit">
    <text evidence="4">Component of the ER membrane protein complex (EMC).</text>
</comment>
<dbReference type="OrthoDB" id="124397at2759"/>
<keyword evidence="7" id="KW-1185">Reference proteome</keyword>
<dbReference type="InterPro" id="IPR039856">
    <property type="entry name" value="EMC2-like"/>
</dbReference>
<dbReference type="InterPro" id="IPR055217">
    <property type="entry name" value="TPR_EMC2"/>
</dbReference>
<dbReference type="Proteomes" id="UP000801492">
    <property type="component" value="Unassembled WGS sequence"/>
</dbReference>
<comment type="similarity">
    <text evidence="1 4">Belongs to the EMC2 family.</text>
</comment>
<gene>
    <name evidence="6" type="ORF">ILUMI_02229</name>
</gene>
<evidence type="ECO:0000313" key="6">
    <source>
        <dbReference type="EMBL" id="KAF2903945.1"/>
    </source>
</evidence>